<gene>
    <name evidence="1" type="ORF">NG821_08600</name>
</gene>
<dbReference type="Proteomes" id="UP001204015">
    <property type="component" value="Unassembled WGS sequence"/>
</dbReference>
<dbReference type="EMBL" id="JAMXLY010000032">
    <property type="protein sequence ID" value="MCO6025892.1"/>
    <property type="molecule type" value="Genomic_DNA"/>
</dbReference>
<name>A0ABT1BZP8_9BACT</name>
<dbReference type="RefSeq" id="WP_252761250.1">
    <property type="nucleotide sequence ID" value="NZ_JAMXLY010000032.1"/>
</dbReference>
<sequence>MVLRPHHDYDHCKVCQNEGAVSWMKYKMYRNRMHYDSFIMGNSCTKAFPSSVWNQYVHGHPFRMFANTEDLGGICMKLEALNHQCHQPIRHLLLVVEPSTFINADSKEDFMHIMPPEVSHKSTITYQTTFLQGFFTPKFFIHYTMYLFTKKFSKAMNGIINMNIPTHEKYNNDAVLPQEQMITEKGNRYWQQKYWQEALDKSYSWNVQPRTLSSLEIAELKEIKSICQYHHTDLKIIISPEFNKTIMNSKDVMRLNTIFGPRVVYDFSSRHYSWMHDVHNFYDPAHYRVELGKKILKIIYR</sequence>
<proteinExistence type="predicted"/>
<keyword evidence="2" id="KW-1185">Reference proteome</keyword>
<evidence type="ECO:0000313" key="1">
    <source>
        <dbReference type="EMBL" id="MCO6025892.1"/>
    </source>
</evidence>
<comment type="caution">
    <text evidence="1">The sequence shown here is derived from an EMBL/GenBank/DDBJ whole genome shotgun (WGS) entry which is preliminary data.</text>
</comment>
<reference evidence="1 2" key="1">
    <citation type="submission" date="2022-06" db="EMBL/GenBank/DDBJ databases">
        <title>A taxonomic note on the genus Prevotella: Description of four novel genera and emended description of the genera Hallella and Xylanibacter.</title>
        <authorList>
            <person name="Hitch T.C.A."/>
        </authorList>
    </citation>
    <scope>NUCLEOTIDE SEQUENCE [LARGE SCALE GENOMIC DNA]</scope>
    <source>
        <strain evidence="1 2">DSM 100619</strain>
    </source>
</reference>
<protein>
    <submittedName>
        <fullName evidence="1">Uncharacterized protein</fullName>
    </submittedName>
</protein>
<organism evidence="1 2">
    <name type="scientific">Segatella cerevisiae</name>
    <dbReference type="NCBI Taxonomy" id="2053716"/>
    <lineage>
        <taxon>Bacteria</taxon>
        <taxon>Pseudomonadati</taxon>
        <taxon>Bacteroidota</taxon>
        <taxon>Bacteroidia</taxon>
        <taxon>Bacteroidales</taxon>
        <taxon>Prevotellaceae</taxon>
        <taxon>Segatella</taxon>
    </lineage>
</organism>
<accession>A0ABT1BZP8</accession>
<evidence type="ECO:0000313" key="2">
    <source>
        <dbReference type="Proteomes" id="UP001204015"/>
    </source>
</evidence>